<accession>A0ABP7XI33</accession>
<organism evidence="1 2">
    <name type="scientific">Nocardioides fonticola</name>
    <dbReference type="NCBI Taxonomy" id="450363"/>
    <lineage>
        <taxon>Bacteria</taxon>
        <taxon>Bacillati</taxon>
        <taxon>Actinomycetota</taxon>
        <taxon>Actinomycetes</taxon>
        <taxon>Propionibacteriales</taxon>
        <taxon>Nocardioidaceae</taxon>
        <taxon>Nocardioides</taxon>
    </lineage>
</organism>
<comment type="caution">
    <text evidence="1">The sequence shown here is derived from an EMBL/GenBank/DDBJ whole genome shotgun (WGS) entry which is preliminary data.</text>
</comment>
<keyword evidence="2" id="KW-1185">Reference proteome</keyword>
<reference evidence="2" key="1">
    <citation type="journal article" date="2019" name="Int. J. Syst. Evol. Microbiol.">
        <title>The Global Catalogue of Microorganisms (GCM) 10K type strain sequencing project: providing services to taxonomists for standard genome sequencing and annotation.</title>
        <authorList>
            <consortium name="The Broad Institute Genomics Platform"/>
            <consortium name="The Broad Institute Genome Sequencing Center for Infectious Disease"/>
            <person name="Wu L."/>
            <person name="Ma J."/>
        </authorList>
    </citation>
    <scope>NUCLEOTIDE SEQUENCE [LARGE SCALE GENOMIC DNA]</scope>
    <source>
        <strain evidence="2">JCM 16703</strain>
    </source>
</reference>
<proteinExistence type="predicted"/>
<dbReference type="EMBL" id="BAAAZH010000012">
    <property type="protein sequence ID" value="GAA4117087.1"/>
    <property type="molecule type" value="Genomic_DNA"/>
</dbReference>
<sequence>MTIDPLELMERQHGLVLRRQLLAGGWPPALIDRKVASGEWTAIRRGVYICTVRWDAADEHVGRPLMRALAASLSMLHPHVVSHDSAALIAGLPVLRTHRALTHITRYGVHGGRTRHGVKHHQAPFEPWMVEESSGVPYFGIARTAADLAREHGLHQGLVAFDAALAMGCRPADLDAVVAGMRNWPQVTVVKECRELATWGAESPGESLTRLLLREMGEIAQTQFGLMNGGRQVWSDLRVRRHLIEFDGRRKYRDESDLWDEKLREDFLRGLHLGISRVVWEDVNTPIAWCRTQKRLNTDIARSDELYGRDLTGLEGLIIPDAVRLERIHRL</sequence>
<name>A0ABP7XI33_9ACTN</name>
<evidence type="ECO:0008006" key="3">
    <source>
        <dbReference type="Google" id="ProtNLM"/>
    </source>
</evidence>
<dbReference type="Proteomes" id="UP001501495">
    <property type="component" value="Unassembled WGS sequence"/>
</dbReference>
<evidence type="ECO:0000313" key="2">
    <source>
        <dbReference type="Proteomes" id="UP001501495"/>
    </source>
</evidence>
<evidence type="ECO:0000313" key="1">
    <source>
        <dbReference type="EMBL" id="GAA4117087.1"/>
    </source>
</evidence>
<protein>
    <recommendedName>
        <fullName evidence="3">Transcriptional regulator, AbiEi antitoxin, Type IV TA system</fullName>
    </recommendedName>
</protein>
<gene>
    <name evidence="1" type="ORF">GCM10022215_17360</name>
</gene>